<reference evidence="1 2" key="1">
    <citation type="submission" date="2016-12" db="EMBL/GenBank/DDBJ databases">
        <title>Genome Sequences of Twelve Sporeforming Bacillus Species Isolated from Foods.</title>
        <authorList>
            <person name="De Jong A."/>
            <person name="Holsappel S."/>
            <person name="Kuipers O.P."/>
        </authorList>
    </citation>
    <scope>NUCLEOTIDE SEQUENCE [LARGE SCALE GENOMIC DNA]</scope>
    <source>
        <strain evidence="1 2">S3E15</strain>
    </source>
</reference>
<comment type="caution">
    <text evidence="1">The sequence shown here is derived from an EMBL/GenBank/DDBJ whole genome shotgun (WGS) entry which is preliminary data.</text>
</comment>
<evidence type="ECO:0000313" key="2">
    <source>
        <dbReference type="Proteomes" id="UP000194131"/>
    </source>
</evidence>
<dbReference type="AlphaFoldDB" id="A0AAP7WE26"/>
<gene>
    <name evidence="1" type="ORF">S3E15_00338</name>
</gene>
<protein>
    <submittedName>
        <fullName evidence="1">Uncharacterized protein</fullName>
    </submittedName>
</protein>
<sequence>MKTNYNPHNEERIEGPNVSEVLQAAFKRYGHENYIAMNVQTYDNPHWIAETRIQKGNAGIVEDPRGISSRFADSIE</sequence>
<dbReference type="EMBL" id="MRWU01000001">
    <property type="protein sequence ID" value="OSX96707.1"/>
    <property type="molecule type" value="Genomic_DNA"/>
</dbReference>
<evidence type="ECO:0000313" key="1">
    <source>
        <dbReference type="EMBL" id="OSX96707.1"/>
    </source>
</evidence>
<name>A0AAP7WE26_BACMY</name>
<proteinExistence type="predicted"/>
<dbReference type="Proteomes" id="UP000194131">
    <property type="component" value="Unassembled WGS sequence"/>
</dbReference>
<organism evidence="1 2">
    <name type="scientific">Bacillus mycoides</name>
    <dbReference type="NCBI Taxonomy" id="1405"/>
    <lineage>
        <taxon>Bacteria</taxon>
        <taxon>Bacillati</taxon>
        <taxon>Bacillota</taxon>
        <taxon>Bacilli</taxon>
        <taxon>Bacillales</taxon>
        <taxon>Bacillaceae</taxon>
        <taxon>Bacillus</taxon>
        <taxon>Bacillus cereus group</taxon>
    </lineage>
</organism>
<accession>A0AAP7WE26</accession>
<dbReference type="RefSeq" id="WP_002189951.1">
    <property type="nucleotide sequence ID" value="NZ_CP036102.1"/>
</dbReference>